<dbReference type="RefSeq" id="WP_004918459.1">
    <property type="nucleotide sequence ID" value="NZ_DS607663.1"/>
</dbReference>
<evidence type="ECO:0000313" key="2">
    <source>
        <dbReference type="EMBL" id="EDU58737.1"/>
    </source>
</evidence>
<protein>
    <recommendedName>
        <fullName evidence="1">IrrE N-terminal-like domain-containing protein</fullName>
    </recommendedName>
</protein>
<name>A0AA86YYE8_PROST</name>
<evidence type="ECO:0000259" key="1">
    <source>
        <dbReference type="Pfam" id="PF06114"/>
    </source>
</evidence>
<proteinExistence type="predicted"/>
<dbReference type="Pfam" id="PF06114">
    <property type="entry name" value="Peptidase_M78"/>
    <property type="match status" value="1"/>
</dbReference>
<accession>A0AA86YYE8</accession>
<reference evidence="2 3" key="3">
    <citation type="submission" date="2008-05" db="EMBL/GenBank/DDBJ databases">
        <authorList>
            <person name="Fulton L."/>
            <person name="Clifton S."/>
            <person name="Fulton B."/>
            <person name="Xu J."/>
            <person name="Minx P."/>
            <person name="Pepin K.H."/>
            <person name="Johnson M."/>
            <person name="Thiruvilangam P."/>
            <person name="Bhonagiri V."/>
            <person name="Nash W.E."/>
            <person name="Mardis E.R."/>
            <person name="Wilson R.K."/>
        </authorList>
    </citation>
    <scope>NUCLEOTIDE SEQUENCE [LARGE SCALE GENOMIC DNA]</scope>
    <source>
        <strain evidence="2 3">ATCC 25827</strain>
    </source>
</reference>
<sequence>MTTTMQNPLDDFFTRVRKLDKKLATGLKEYLPEWWDNSLVSSEGVSQQVIFGLAKIANINLSTVEDRNSELEFNKSLCKYKHASNKCVDDLQAATAIVHGMAKIAARGMTKKYLGIDTASHLREKILNNGNKWVDFKSLLEYSWSIGVPVLYMPKLPVSKKMDAVVVMLAERPVIALTKKHKHASNLLFSLAHELGHIQLGHLDENSLIIDEKINEDDTENPLELEANHYAIELLTGNGKNGFWSERPVSGEQLAREAKRIGLEKNIDPGHVALNYAKVMTKRGYRRSFGIANKALNIMYPKVDWNEYVRELFISNINEYELSSDKFELLCKINSIEA</sequence>
<organism evidence="2 3">
    <name type="scientific">Providencia stuartii ATCC 25827</name>
    <dbReference type="NCBI Taxonomy" id="471874"/>
    <lineage>
        <taxon>Bacteria</taxon>
        <taxon>Pseudomonadati</taxon>
        <taxon>Pseudomonadota</taxon>
        <taxon>Gammaproteobacteria</taxon>
        <taxon>Enterobacterales</taxon>
        <taxon>Morganellaceae</taxon>
        <taxon>Providencia</taxon>
    </lineage>
</organism>
<reference evidence="3" key="1">
    <citation type="submission" date="2008-04" db="EMBL/GenBank/DDBJ databases">
        <title>Draft genome sequence of Providencia stuartii (ATCC 25827).</title>
        <authorList>
            <person name="Sudarsanam P."/>
            <person name="Ley R."/>
            <person name="Guruge J."/>
            <person name="Turnbaugh P.J."/>
            <person name="Mahowald M."/>
            <person name="Liep D."/>
            <person name="Gordon J."/>
        </authorList>
    </citation>
    <scope>NUCLEOTIDE SEQUENCE [LARGE SCALE GENOMIC DNA]</scope>
    <source>
        <strain evidence="3">ATCC 25827</strain>
    </source>
</reference>
<feature type="domain" description="IrrE N-terminal-like" evidence="1">
    <location>
        <begin position="158"/>
        <end position="235"/>
    </location>
</feature>
<reference evidence="3" key="2">
    <citation type="submission" date="2008-04" db="EMBL/GenBank/DDBJ databases">
        <title>Draft genome sequence of Providencia stuartii(ATCC 25827).</title>
        <authorList>
            <person name="Sudarsanam P."/>
            <person name="Ley R."/>
            <person name="Guruge J."/>
            <person name="Turnbaugh P.J."/>
            <person name="Mahowald M."/>
            <person name="Liep D."/>
            <person name="Gordon J."/>
        </authorList>
    </citation>
    <scope>NUCLEOTIDE SEQUENCE [LARGE SCALE GENOMIC DNA]</scope>
    <source>
        <strain evidence="3">ATCC 25827</strain>
    </source>
</reference>
<gene>
    <name evidence="2" type="ORF">PROSTU_01914</name>
</gene>
<dbReference type="Gene3D" id="1.10.10.2910">
    <property type="match status" value="1"/>
</dbReference>
<comment type="caution">
    <text evidence="2">The sequence shown here is derived from an EMBL/GenBank/DDBJ whole genome shotgun (WGS) entry which is preliminary data.</text>
</comment>
<evidence type="ECO:0000313" key="3">
    <source>
        <dbReference type="Proteomes" id="UP000004506"/>
    </source>
</evidence>
<dbReference type="EMBL" id="ABJD02000101">
    <property type="protein sequence ID" value="EDU58737.1"/>
    <property type="molecule type" value="Genomic_DNA"/>
</dbReference>
<dbReference type="Proteomes" id="UP000004506">
    <property type="component" value="Unassembled WGS sequence"/>
</dbReference>
<dbReference type="InterPro" id="IPR010359">
    <property type="entry name" value="IrrE_HExxH"/>
</dbReference>
<dbReference type="AlphaFoldDB" id="A0AA86YYE8"/>